<dbReference type="InterPro" id="IPR035979">
    <property type="entry name" value="RBD_domain_sf"/>
</dbReference>
<protein>
    <recommendedName>
        <fullName evidence="5">RRM domain-containing protein</fullName>
    </recommendedName>
</protein>
<dbReference type="SUPFAM" id="SSF54928">
    <property type="entry name" value="RNA-binding domain, RBD"/>
    <property type="match status" value="3"/>
</dbReference>
<dbReference type="SMART" id="SM00360">
    <property type="entry name" value="RRM"/>
    <property type="match status" value="4"/>
</dbReference>
<evidence type="ECO:0000256" key="4">
    <source>
        <dbReference type="SAM" id="MobiDB-lite"/>
    </source>
</evidence>
<dbReference type="InterPro" id="IPR012677">
    <property type="entry name" value="Nucleotide-bd_a/b_plait_sf"/>
</dbReference>
<dbReference type="Pfam" id="PF00076">
    <property type="entry name" value="RRM_1"/>
    <property type="match status" value="1"/>
</dbReference>
<dbReference type="Gene3D" id="3.30.70.330">
    <property type="match status" value="3"/>
</dbReference>
<dbReference type="InterPro" id="IPR000504">
    <property type="entry name" value="RRM_dom"/>
</dbReference>
<keyword evidence="2 3" id="KW-0694">RNA-binding</keyword>
<evidence type="ECO:0000256" key="1">
    <source>
        <dbReference type="ARBA" id="ARBA00022737"/>
    </source>
</evidence>
<feature type="domain" description="RRM" evidence="5">
    <location>
        <begin position="178"/>
        <end position="256"/>
    </location>
</feature>
<reference evidence="7" key="1">
    <citation type="submission" date="2021-01" db="EMBL/GenBank/DDBJ databases">
        <authorList>
            <person name="Corre E."/>
            <person name="Pelletier E."/>
            <person name="Niang G."/>
            <person name="Scheremetjew M."/>
            <person name="Finn R."/>
            <person name="Kale V."/>
            <person name="Holt S."/>
            <person name="Cochrane G."/>
            <person name="Meng A."/>
            <person name="Brown T."/>
            <person name="Cohen L."/>
        </authorList>
    </citation>
    <scope>NUCLEOTIDE SEQUENCE</scope>
    <source>
        <strain evidence="7">CCMP 769</strain>
    </source>
</reference>
<keyword evidence="1" id="KW-0677">Repeat</keyword>
<dbReference type="AlphaFoldDB" id="A0A7S3EAX3"/>
<feature type="domain" description="RRM" evidence="5">
    <location>
        <begin position="266"/>
        <end position="346"/>
    </location>
</feature>
<dbReference type="EMBL" id="HBHW01009957">
    <property type="protein sequence ID" value="CAE0039607.1"/>
    <property type="molecule type" value="Transcribed_RNA"/>
</dbReference>
<accession>A0A7S3EAX3</accession>
<dbReference type="CDD" id="cd00590">
    <property type="entry name" value="RRM_SF"/>
    <property type="match status" value="3"/>
</dbReference>
<name>A0A7S3EAX3_9RHOD</name>
<evidence type="ECO:0000313" key="7">
    <source>
        <dbReference type="EMBL" id="CAE0039607.1"/>
    </source>
</evidence>
<evidence type="ECO:0000256" key="3">
    <source>
        <dbReference type="PROSITE-ProRule" id="PRU00176"/>
    </source>
</evidence>
<sequence>MLSKGSRGSLWEGLLGRQRRPRFGLTRIGPVYLRRVAGMCTESSKADEGEQVEEQPEKRPRGNSIKGIPFKQCVEIKNLPSIMRRDMLRDHYAIFGNVLDAGVVPTPVKKFSQAHRGGPPKLRVTKGYVCFDSEESAIKAQKVTHNARMGDFVLNVKILRRTLYNPKRGEENYLRPLLKVFISDLAPEVTLKDLRQMFEESGLGVDDLSSGKKSETDTDLGIAFARFLNQTDGKKALELSGTELHGSAIKIRPKRLEPIEKQTPGSKVVILNLDYNKSREEITAHVKEKLSGVGELVNVQATRIEYDKSAYSLAEFEDEEKAKECIKQFNKSDVDGRTWEVFYARNEVPGEAIAESPILYITNLPESENVVRLRDSLRDFLTGIRQISDCRVFERCEPTGKFLSAKVQCVSTTDAVELKNLLRGRTFMERKLHATFTQQPVRPSTTEMLSLSRALARS</sequence>
<evidence type="ECO:0000256" key="2">
    <source>
        <dbReference type="ARBA" id="ARBA00022884"/>
    </source>
</evidence>
<dbReference type="GO" id="GO:0003723">
    <property type="term" value="F:RNA binding"/>
    <property type="evidence" value="ECO:0007669"/>
    <property type="project" value="UniProtKB-UniRule"/>
</dbReference>
<proteinExistence type="predicted"/>
<dbReference type="PROSITE" id="PS50102">
    <property type="entry name" value="RRM"/>
    <property type="match status" value="2"/>
</dbReference>
<dbReference type="PANTHER" id="PTHR24012">
    <property type="entry name" value="RNA BINDING PROTEIN"/>
    <property type="match status" value="1"/>
</dbReference>
<gene>
    <name evidence="6" type="ORF">RMAR00112_LOCUS7565</name>
    <name evidence="7" type="ORF">RMAR00112_LOCUS7566</name>
</gene>
<organism evidence="7">
    <name type="scientific">Rhodosorus marinus</name>
    <dbReference type="NCBI Taxonomy" id="101924"/>
    <lineage>
        <taxon>Eukaryota</taxon>
        <taxon>Rhodophyta</taxon>
        <taxon>Stylonematophyceae</taxon>
        <taxon>Stylonematales</taxon>
        <taxon>Stylonemataceae</taxon>
        <taxon>Rhodosorus</taxon>
    </lineage>
</organism>
<evidence type="ECO:0000259" key="5">
    <source>
        <dbReference type="PROSITE" id="PS50102"/>
    </source>
</evidence>
<evidence type="ECO:0000313" key="6">
    <source>
        <dbReference type="EMBL" id="CAE0039606.1"/>
    </source>
</evidence>
<dbReference type="EMBL" id="HBHW01009956">
    <property type="protein sequence ID" value="CAE0039606.1"/>
    <property type="molecule type" value="Transcribed_RNA"/>
</dbReference>
<feature type="region of interest" description="Disordered" evidence="4">
    <location>
        <begin position="43"/>
        <end position="65"/>
    </location>
</feature>